<protein>
    <recommendedName>
        <fullName evidence="3">Peripheral subunit-binding (PSBD) domain-containing protein</fullName>
    </recommendedName>
</protein>
<evidence type="ECO:0000313" key="5">
    <source>
        <dbReference type="Proteomes" id="UP001417504"/>
    </source>
</evidence>
<feature type="compositionally biased region" description="Basic and acidic residues" evidence="2">
    <location>
        <begin position="32"/>
        <end position="51"/>
    </location>
</feature>
<evidence type="ECO:0000256" key="1">
    <source>
        <dbReference type="ARBA" id="ARBA00007317"/>
    </source>
</evidence>
<dbReference type="Pfam" id="PF02817">
    <property type="entry name" value="E3_binding"/>
    <property type="match status" value="1"/>
</dbReference>
<evidence type="ECO:0000259" key="3">
    <source>
        <dbReference type="PROSITE" id="PS51826"/>
    </source>
</evidence>
<name>A0AAP0NML9_9MAGN</name>
<dbReference type="PANTHER" id="PTHR23151:SF90">
    <property type="entry name" value="DIHYDROLIPOYLLYSINE-RESIDUE ACETYLTRANSFERASE COMPONENT OF PYRUVATE DEHYDROGENASE COMPLEX, MITOCHONDRIAL-RELATED"/>
    <property type="match status" value="1"/>
</dbReference>
<dbReference type="Gene3D" id="4.10.320.10">
    <property type="entry name" value="E3-binding domain"/>
    <property type="match status" value="1"/>
</dbReference>
<evidence type="ECO:0000313" key="4">
    <source>
        <dbReference type="EMBL" id="KAK9109901.1"/>
    </source>
</evidence>
<dbReference type="PANTHER" id="PTHR23151">
    <property type="entry name" value="DIHYDROLIPOAMIDE ACETYL/SUCCINYL-TRANSFERASE-RELATED"/>
    <property type="match status" value="1"/>
</dbReference>
<comment type="caution">
    <text evidence="4">The sequence shown here is derived from an EMBL/GenBank/DDBJ whole genome shotgun (WGS) entry which is preliminary data.</text>
</comment>
<proteinExistence type="inferred from homology"/>
<feature type="region of interest" description="Disordered" evidence="2">
    <location>
        <begin position="29"/>
        <end position="83"/>
    </location>
</feature>
<evidence type="ECO:0000256" key="2">
    <source>
        <dbReference type="SAM" id="MobiDB-lite"/>
    </source>
</evidence>
<dbReference type="InterPro" id="IPR036625">
    <property type="entry name" value="E3-bd_dom_sf"/>
</dbReference>
<dbReference type="PROSITE" id="PS51826">
    <property type="entry name" value="PSBD"/>
    <property type="match status" value="1"/>
</dbReference>
<comment type="similarity">
    <text evidence="1">Belongs to the 2-oxoacid dehydrogenase family.</text>
</comment>
<reference evidence="4 5" key="1">
    <citation type="submission" date="2024-01" db="EMBL/GenBank/DDBJ databases">
        <title>Genome assemblies of Stephania.</title>
        <authorList>
            <person name="Yang L."/>
        </authorList>
    </citation>
    <scope>NUCLEOTIDE SEQUENCE [LARGE SCALE GENOMIC DNA]</scope>
    <source>
        <strain evidence="4">QJT</strain>
        <tissue evidence="4">Leaf</tissue>
    </source>
</reference>
<accession>A0AAP0NML9</accession>
<dbReference type="InterPro" id="IPR004167">
    <property type="entry name" value="PSBD"/>
</dbReference>
<dbReference type="SUPFAM" id="SSF47005">
    <property type="entry name" value="Peripheral subunit-binding domain of 2-oxo acid dehydrogenase complex"/>
    <property type="match status" value="1"/>
</dbReference>
<dbReference type="EMBL" id="JBBNAE010000007">
    <property type="protein sequence ID" value="KAK9109901.1"/>
    <property type="molecule type" value="Genomic_DNA"/>
</dbReference>
<dbReference type="Proteomes" id="UP001417504">
    <property type="component" value="Unassembled WGS sequence"/>
</dbReference>
<dbReference type="InterPro" id="IPR045257">
    <property type="entry name" value="E2/Pdx1"/>
</dbReference>
<dbReference type="GO" id="GO:0006086">
    <property type="term" value="P:pyruvate decarboxylation to acetyl-CoA"/>
    <property type="evidence" value="ECO:0007669"/>
    <property type="project" value="InterPro"/>
</dbReference>
<feature type="domain" description="Peripheral subunit-binding (PSBD)" evidence="3">
    <location>
        <begin position="90"/>
        <end position="127"/>
    </location>
</feature>
<keyword evidence="5" id="KW-1185">Reference proteome</keyword>
<gene>
    <name evidence="4" type="ORF">Sjap_017961</name>
</gene>
<dbReference type="AlphaFoldDB" id="A0AAP0NML9"/>
<dbReference type="GO" id="GO:0004742">
    <property type="term" value="F:dihydrolipoyllysine-residue acetyltransferase activity"/>
    <property type="evidence" value="ECO:0007669"/>
    <property type="project" value="TreeGrafter"/>
</dbReference>
<sequence length="161" mass="17374">MVYTSKGDFCEVKGLIKSGSVNATTVEDEDDIAKFKDYKPSQLGDSKEAKVPFDPSRPTPPKKEDTEPVSSAEPKKPKVANAPQSGAWIFASSLARKLANDHNVPLSNIKGTGSDGTIVQADIEDYLGGTFTVSNLGGTYGIKQFCHHQSPTIWNTCRRIG</sequence>
<organism evidence="4 5">
    <name type="scientific">Stephania japonica</name>
    <dbReference type="NCBI Taxonomy" id="461633"/>
    <lineage>
        <taxon>Eukaryota</taxon>
        <taxon>Viridiplantae</taxon>
        <taxon>Streptophyta</taxon>
        <taxon>Embryophyta</taxon>
        <taxon>Tracheophyta</taxon>
        <taxon>Spermatophyta</taxon>
        <taxon>Magnoliopsida</taxon>
        <taxon>Ranunculales</taxon>
        <taxon>Menispermaceae</taxon>
        <taxon>Menispermoideae</taxon>
        <taxon>Cissampelideae</taxon>
        <taxon>Stephania</taxon>
    </lineage>
</organism>
<dbReference type="GO" id="GO:0045254">
    <property type="term" value="C:pyruvate dehydrogenase complex"/>
    <property type="evidence" value="ECO:0007669"/>
    <property type="project" value="InterPro"/>
</dbReference>